<evidence type="ECO:0000256" key="17">
    <source>
        <dbReference type="SAM" id="Coils"/>
    </source>
</evidence>
<dbReference type="InterPro" id="IPR003594">
    <property type="entry name" value="HATPase_dom"/>
</dbReference>
<dbReference type="EC" id="2.7.13.3" evidence="3"/>
<evidence type="ECO:0000256" key="12">
    <source>
        <dbReference type="ARBA" id="ARBA00022989"/>
    </source>
</evidence>
<dbReference type="InterPro" id="IPR038188">
    <property type="entry name" value="TorS_sensor_sf"/>
</dbReference>
<evidence type="ECO:0000256" key="9">
    <source>
        <dbReference type="ARBA" id="ARBA00022741"/>
    </source>
</evidence>
<keyword evidence="22" id="KW-1185">Reference proteome</keyword>
<dbReference type="SUPFAM" id="SSF55874">
    <property type="entry name" value="ATPase domain of HSP90 chaperone/DNA topoisomerase II/histidine kinase"/>
    <property type="match status" value="1"/>
</dbReference>
<evidence type="ECO:0000259" key="20">
    <source>
        <dbReference type="PROSITE" id="PS50885"/>
    </source>
</evidence>
<dbReference type="AlphaFoldDB" id="K2MEP2"/>
<evidence type="ECO:0000256" key="5">
    <source>
        <dbReference type="ARBA" id="ARBA00022519"/>
    </source>
</evidence>
<evidence type="ECO:0000256" key="18">
    <source>
        <dbReference type="SAM" id="Phobius"/>
    </source>
</evidence>
<dbReference type="GO" id="GO:0005886">
    <property type="term" value="C:plasma membrane"/>
    <property type="evidence" value="ECO:0007669"/>
    <property type="project" value="UniProtKB-SubCell"/>
</dbReference>
<keyword evidence="12 18" id="KW-1133">Transmembrane helix</keyword>
<feature type="domain" description="Histidine kinase" evidence="19">
    <location>
        <begin position="456"/>
        <end position="669"/>
    </location>
</feature>
<evidence type="ECO:0000256" key="16">
    <source>
        <dbReference type="ARBA" id="ARBA00073143"/>
    </source>
</evidence>
<organism evidence="21 22">
    <name type="scientific">Nitratireductor pacificus pht-3B</name>
    <dbReference type="NCBI Taxonomy" id="391937"/>
    <lineage>
        <taxon>Bacteria</taxon>
        <taxon>Pseudomonadati</taxon>
        <taxon>Pseudomonadota</taxon>
        <taxon>Alphaproteobacteria</taxon>
        <taxon>Hyphomicrobiales</taxon>
        <taxon>Phyllobacteriaceae</taxon>
        <taxon>Nitratireductor</taxon>
    </lineage>
</organism>
<dbReference type="CDD" id="cd00082">
    <property type="entry name" value="HisKA"/>
    <property type="match status" value="1"/>
</dbReference>
<dbReference type="InterPro" id="IPR003660">
    <property type="entry name" value="HAMP_dom"/>
</dbReference>
<keyword evidence="5" id="KW-0997">Cell inner membrane</keyword>
<evidence type="ECO:0000256" key="6">
    <source>
        <dbReference type="ARBA" id="ARBA00022553"/>
    </source>
</evidence>
<dbReference type="eggNOG" id="COG4191">
    <property type="taxonomic scope" value="Bacteria"/>
</dbReference>
<dbReference type="InterPro" id="IPR003661">
    <property type="entry name" value="HisK_dim/P_dom"/>
</dbReference>
<gene>
    <name evidence="21" type="ORF">NA2_08546</name>
</gene>
<dbReference type="GO" id="GO:0005524">
    <property type="term" value="F:ATP binding"/>
    <property type="evidence" value="ECO:0007669"/>
    <property type="project" value="UniProtKB-KW"/>
</dbReference>
<evidence type="ECO:0000256" key="4">
    <source>
        <dbReference type="ARBA" id="ARBA00022475"/>
    </source>
</evidence>
<evidence type="ECO:0000256" key="8">
    <source>
        <dbReference type="ARBA" id="ARBA00022692"/>
    </source>
</evidence>
<evidence type="ECO:0000259" key="19">
    <source>
        <dbReference type="PROSITE" id="PS50109"/>
    </source>
</evidence>
<comment type="caution">
    <text evidence="21">The sequence shown here is derived from an EMBL/GenBank/DDBJ whole genome shotgun (WGS) entry which is preliminary data.</text>
</comment>
<dbReference type="PANTHER" id="PTHR43065">
    <property type="entry name" value="SENSOR HISTIDINE KINASE"/>
    <property type="match status" value="1"/>
</dbReference>
<dbReference type="InterPro" id="IPR036890">
    <property type="entry name" value="HATPase_C_sf"/>
</dbReference>
<dbReference type="GO" id="GO:0000155">
    <property type="term" value="F:phosphorelay sensor kinase activity"/>
    <property type="evidence" value="ECO:0007669"/>
    <property type="project" value="InterPro"/>
</dbReference>
<comment type="function">
    <text evidence="15">Member of the two-component regulatory system DctB/DctD involved in the transport of C4-dicarboxylates. DctB functions as a membrane-associated protein kinase that phosphorylates DctD in response to environmental signals.</text>
</comment>
<keyword evidence="13" id="KW-0902">Two-component regulatory system</keyword>
<reference evidence="21 22" key="1">
    <citation type="journal article" date="2012" name="J. Bacteriol.">
        <title>Genome Sequence of Nitratireductor pacificus Type Strain pht-3B.</title>
        <authorList>
            <person name="Lai Q."/>
            <person name="Li G."/>
            <person name="Shao Z."/>
        </authorList>
    </citation>
    <scope>NUCLEOTIDE SEQUENCE [LARGE SCALE GENOMIC DNA]</scope>
    <source>
        <strain evidence="22">pht-3B</strain>
    </source>
</reference>
<dbReference type="PANTHER" id="PTHR43065:SF46">
    <property type="entry name" value="C4-DICARBOXYLATE TRANSPORT SENSOR PROTEIN DCTB"/>
    <property type="match status" value="1"/>
</dbReference>
<evidence type="ECO:0000256" key="2">
    <source>
        <dbReference type="ARBA" id="ARBA00004429"/>
    </source>
</evidence>
<accession>K2MEP2</accession>
<dbReference type="Pfam" id="PF02518">
    <property type="entry name" value="HATPase_c"/>
    <property type="match status" value="1"/>
</dbReference>
<dbReference type="Gene3D" id="1.20.58.920">
    <property type="match status" value="1"/>
</dbReference>
<keyword evidence="10 21" id="KW-0418">Kinase</keyword>
<dbReference type="PROSITE" id="PS50109">
    <property type="entry name" value="HIS_KIN"/>
    <property type="match status" value="1"/>
</dbReference>
<dbReference type="InterPro" id="IPR005467">
    <property type="entry name" value="His_kinase_dom"/>
</dbReference>
<dbReference type="SMART" id="SM00387">
    <property type="entry name" value="HATPase_c"/>
    <property type="match status" value="1"/>
</dbReference>
<keyword evidence="17" id="KW-0175">Coiled coil</keyword>
<dbReference type="Gene3D" id="3.30.565.10">
    <property type="entry name" value="Histidine kinase-like ATPase, C-terminal domain"/>
    <property type="match status" value="1"/>
</dbReference>
<dbReference type="SMART" id="SM00388">
    <property type="entry name" value="HisKA"/>
    <property type="match status" value="1"/>
</dbReference>
<dbReference type="CDD" id="cd06225">
    <property type="entry name" value="HAMP"/>
    <property type="match status" value="1"/>
</dbReference>
<keyword evidence="14 18" id="KW-0472">Membrane</keyword>
<dbReference type="PROSITE" id="PS50885">
    <property type="entry name" value="HAMP"/>
    <property type="match status" value="1"/>
</dbReference>
<dbReference type="InterPro" id="IPR036097">
    <property type="entry name" value="HisK_dim/P_sf"/>
</dbReference>
<name>K2MEP2_9HYPH</name>
<dbReference type="PATRIC" id="fig|391937.3.peg.1755"/>
<feature type="domain" description="HAMP" evidence="20">
    <location>
        <begin position="356"/>
        <end position="408"/>
    </location>
</feature>
<evidence type="ECO:0000313" key="21">
    <source>
        <dbReference type="EMBL" id="EKF19165.1"/>
    </source>
</evidence>
<evidence type="ECO:0000256" key="10">
    <source>
        <dbReference type="ARBA" id="ARBA00022777"/>
    </source>
</evidence>
<dbReference type="SUPFAM" id="SSF47384">
    <property type="entry name" value="Homodimeric domain of signal transducing histidine kinase"/>
    <property type="match status" value="1"/>
</dbReference>
<dbReference type="Proteomes" id="UP000006786">
    <property type="component" value="Unassembled WGS sequence"/>
</dbReference>
<dbReference type="EMBL" id="AMRM01000008">
    <property type="protein sequence ID" value="EKF19165.1"/>
    <property type="molecule type" value="Genomic_DNA"/>
</dbReference>
<dbReference type="FunFam" id="1.10.287.130:FF:000049">
    <property type="entry name" value="C4-dicarboxylate transport sensor protein DctB"/>
    <property type="match status" value="1"/>
</dbReference>
<dbReference type="STRING" id="391937.NA2_08546"/>
<evidence type="ECO:0000256" key="3">
    <source>
        <dbReference type="ARBA" id="ARBA00012438"/>
    </source>
</evidence>
<feature type="transmembrane region" description="Helical" evidence="18">
    <location>
        <begin position="333"/>
        <end position="354"/>
    </location>
</feature>
<sequence>MKPDFTSLRSKLTVSLALIAGVAIAATLVTALTLDRVGRTVADRASEDLAVSAASARFAEIGQAIRVDVPALGNAQTQFERRSALARLQEHFRVVGTLAPQTRGADAGYFSGLDDVQSNLEANVWALDDNVSRRFVLDGAIRENIARINRLHGDFLLEVDPLLVDAKFNVEAALQAGDASGGAGSQQRERVVEEIRMTEALGRLHANANLAVGIMLRGASETGFREIEHLQARLVEVIDDGNENAEALANNSSAITLRQIWRKIAGHGDGPDRFLDLKARSSGLMNESIQLQETNSALLGRLGEVVAGAVRASGQRSTAASGEIGDIVSRGQVFNAASTALLLALLLAFLILFVRGQLFQRLMKVLSSMRLIADGTAGVVVGVSGRDEIGQLADAVRLFRDRSHALDLHAKELKKTNRTLLREVDRRRRAETDLRETQAELVQAAKLAALGQLSAGIAHEFNQPLMAMRSYAHNARRYIELGELDKCGDKIADIERLIERLSKSSNHLKTFARRPQKFLSRHDPVEVVSNALSLFEERIRSERVALEVNRPDHAVHVMTEPALLEQVVVNLVSNGLDAMKGVPAPRLTVTISETDKLARIGVADNGTGFADAAAAEKAFDPFFTTKPPGEGLGLGLSISYNVIRDLGGRLEVRAGAEGGVLATIELFKS</sequence>
<evidence type="ECO:0000256" key="1">
    <source>
        <dbReference type="ARBA" id="ARBA00000085"/>
    </source>
</evidence>
<evidence type="ECO:0000256" key="7">
    <source>
        <dbReference type="ARBA" id="ARBA00022679"/>
    </source>
</evidence>
<keyword evidence="9" id="KW-0547">Nucleotide-binding</keyword>
<dbReference type="RefSeq" id="WP_008596222.1">
    <property type="nucleotide sequence ID" value="NZ_AMRM01000008.1"/>
</dbReference>
<dbReference type="eggNOG" id="COG4192">
    <property type="taxonomic scope" value="Bacteria"/>
</dbReference>
<protein>
    <recommendedName>
        <fullName evidence="16">C4-dicarboxylate transport sensor protein DctB</fullName>
        <ecNumber evidence="3">2.7.13.3</ecNumber>
    </recommendedName>
</protein>
<dbReference type="InterPro" id="IPR004358">
    <property type="entry name" value="Sig_transdc_His_kin-like_C"/>
</dbReference>
<dbReference type="Gene3D" id="1.10.287.130">
    <property type="match status" value="1"/>
</dbReference>
<evidence type="ECO:0000313" key="22">
    <source>
        <dbReference type="Proteomes" id="UP000006786"/>
    </source>
</evidence>
<dbReference type="OrthoDB" id="9805722at2"/>
<proteinExistence type="predicted"/>
<keyword evidence="4" id="KW-1003">Cell membrane</keyword>
<keyword evidence="8 18" id="KW-0812">Transmembrane</keyword>
<evidence type="ECO:0000256" key="11">
    <source>
        <dbReference type="ARBA" id="ARBA00022840"/>
    </source>
</evidence>
<keyword evidence="7" id="KW-0808">Transferase</keyword>
<feature type="coiled-coil region" evidence="17">
    <location>
        <begin position="410"/>
        <end position="447"/>
    </location>
</feature>
<comment type="subcellular location">
    <subcellularLocation>
        <location evidence="2">Cell inner membrane</location>
        <topology evidence="2">Multi-pass membrane protein</topology>
    </subcellularLocation>
</comment>
<keyword evidence="11" id="KW-0067">ATP-binding</keyword>
<keyword evidence="6" id="KW-0597">Phosphoprotein</keyword>
<evidence type="ECO:0000256" key="14">
    <source>
        <dbReference type="ARBA" id="ARBA00023136"/>
    </source>
</evidence>
<dbReference type="Gene3D" id="6.10.340.10">
    <property type="match status" value="1"/>
</dbReference>
<evidence type="ECO:0000256" key="15">
    <source>
        <dbReference type="ARBA" id="ARBA00059004"/>
    </source>
</evidence>
<dbReference type="PRINTS" id="PR00344">
    <property type="entry name" value="BCTRLSENSOR"/>
</dbReference>
<comment type="catalytic activity">
    <reaction evidence="1">
        <text>ATP + protein L-histidine = ADP + protein N-phospho-L-histidine.</text>
        <dbReference type="EC" id="2.7.13.3"/>
    </reaction>
</comment>
<evidence type="ECO:0000256" key="13">
    <source>
        <dbReference type="ARBA" id="ARBA00023012"/>
    </source>
</evidence>